<dbReference type="Pfam" id="PF16035">
    <property type="entry name" value="Chalcone_2"/>
    <property type="match status" value="1"/>
</dbReference>
<evidence type="ECO:0000313" key="4">
    <source>
        <dbReference type="EMBL" id="PIS48467.1"/>
    </source>
</evidence>
<dbReference type="VEuPathDB" id="FungiDB:CJJ07_000235"/>
<proteinExistence type="inferred from homology"/>
<reference evidence="5" key="3">
    <citation type="submission" date="2021-06" db="EMBL/GenBank/DDBJ databases">
        <title>Candida auris outbreak in lebanese hospital.</title>
        <authorList>
            <person name="Finianos M."/>
        </authorList>
    </citation>
    <scope>NUCLEOTIDE SEQUENCE</scope>
    <source>
        <strain evidence="5">CA7LBN</strain>
    </source>
</reference>
<accession>A0A2H0ZCW2</accession>
<gene>
    <name evidence="4" type="ORF">B9J08_005160</name>
    <name evidence="5" type="ORF">CA7LBN_003615</name>
</gene>
<dbReference type="InterPro" id="IPR036298">
    <property type="entry name" value="Chalcone_isomerase_sf"/>
</dbReference>
<feature type="domain" description="Chalcone isomerase" evidence="3">
    <location>
        <begin position="78"/>
        <end position="263"/>
    </location>
</feature>
<dbReference type="Gene3D" id="3.50.70.10">
    <property type="match status" value="1"/>
</dbReference>
<dbReference type="VEuPathDB" id="FungiDB:CJI97_005244"/>
<dbReference type="GO" id="GO:0016872">
    <property type="term" value="F:intramolecular lyase activity"/>
    <property type="evidence" value="ECO:0007669"/>
    <property type="project" value="InterPro"/>
</dbReference>
<dbReference type="Proteomes" id="UP000825438">
    <property type="component" value="Chromosome IV"/>
</dbReference>
<dbReference type="VEuPathDB" id="FungiDB:CJI96_0003949"/>
<dbReference type="AlphaFoldDB" id="A0A2H0ZCW2"/>
<dbReference type="InterPro" id="IPR016087">
    <property type="entry name" value="Chalcone_isomerase"/>
</dbReference>
<dbReference type="InterPro" id="IPR016088">
    <property type="entry name" value="Chalcone_isomerase_3-sand"/>
</dbReference>
<comment type="similarity">
    <text evidence="1">Belongs to the AIM18/AIM46 family.</text>
</comment>
<dbReference type="PANTHER" id="PTHR47284:SF3">
    <property type="entry name" value="FATTY-ACID-BINDING PROTEIN 2"/>
    <property type="match status" value="1"/>
</dbReference>
<evidence type="ECO:0000256" key="1">
    <source>
        <dbReference type="ARBA" id="ARBA00009111"/>
    </source>
</evidence>
<dbReference type="EMBL" id="CP076752">
    <property type="protein sequence ID" value="QWW24758.1"/>
    <property type="molecule type" value="Genomic_DNA"/>
</dbReference>
<protein>
    <recommendedName>
        <fullName evidence="2">Altered inheritance of mitochondria protein 18, mitochondrial</fullName>
    </recommendedName>
</protein>
<dbReference type="OMA" id="PENSHQD"/>
<dbReference type="STRING" id="498019.A0A2H0ZCW2"/>
<organism evidence="4">
    <name type="scientific">Candidozyma auris</name>
    <name type="common">Yeast</name>
    <name type="synonym">Candida auris</name>
    <dbReference type="NCBI Taxonomy" id="498019"/>
    <lineage>
        <taxon>Eukaryota</taxon>
        <taxon>Fungi</taxon>
        <taxon>Dikarya</taxon>
        <taxon>Ascomycota</taxon>
        <taxon>Saccharomycotina</taxon>
        <taxon>Pichiomycetes</taxon>
        <taxon>Metschnikowiaceae</taxon>
        <taxon>Candidozyma</taxon>
    </lineage>
</organism>
<reference evidence="4" key="1">
    <citation type="journal article" date="2017" name="Clin. Infect. Dis.">
        <title>Simultaneous emergence of multidrug-resistant Candida auris on 3 continents confirmed by whole-genome sequencing and epidemiological analyses.</title>
        <authorList>
            <person name="Lockhart S.R."/>
            <person name="Etienne K.A."/>
            <person name="Vallabhaneni S."/>
            <person name="Farooqi J."/>
            <person name="Chowdhary A."/>
            <person name="Govender N.P."/>
            <person name="Colombo A.L."/>
            <person name="Calvo B."/>
            <person name="Cuomo C.A."/>
            <person name="Desjardins C.A."/>
            <person name="Berkow E.L."/>
            <person name="Castanheira M."/>
            <person name="Magobo R.E."/>
            <person name="Jabeen K."/>
            <person name="Asghar R.J."/>
            <person name="Meis J.F."/>
            <person name="Jackson B."/>
            <person name="Chiller T."/>
            <person name="Litvintseva A.P."/>
        </authorList>
    </citation>
    <scope>NUCLEOTIDE SEQUENCE [LARGE SCALE GENOMIC DNA]</scope>
    <source>
        <strain evidence="4">B8441</strain>
    </source>
</reference>
<dbReference type="EMBL" id="PEKT02000010">
    <property type="protein sequence ID" value="PIS48467.1"/>
    <property type="molecule type" value="Genomic_DNA"/>
</dbReference>
<dbReference type="VEuPathDB" id="FungiDB:B9J08_005160"/>
<dbReference type="VEuPathDB" id="FungiDB:CJJ09_004193"/>
<reference evidence="4" key="2">
    <citation type="submission" date="2017-11" db="EMBL/GenBank/DDBJ databases">
        <title>Candida auris genome assembly and annotation.</title>
        <authorList>
            <person name="Munoz J.F."/>
            <person name="Gade L.G."/>
            <person name="Chow N.A."/>
            <person name="Litvintseva A.P."/>
            <person name="Loparev V.N."/>
            <person name="Cuomo C.A."/>
        </authorList>
    </citation>
    <scope>NUCLEOTIDE SEQUENCE</scope>
    <source>
        <strain evidence="4">B8441</strain>
    </source>
</reference>
<name>A0A2H0ZCW2_CANAR</name>
<evidence type="ECO:0000259" key="3">
    <source>
        <dbReference type="Pfam" id="PF16035"/>
    </source>
</evidence>
<evidence type="ECO:0000256" key="2">
    <source>
        <dbReference type="ARBA" id="ARBA00018755"/>
    </source>
</evidence>
<dbReference type="SUPFAM" id="SSF54626">
    <property type="entry name" value="Chalcone isomerase"/>
    <property type="match status" value="1"/>
</dbReference>
<dbReference type="PANTHER" id="PTHR47284">
    <property type="entry name" value="FATTY-ACID-BINDING PROTEIN 2"/>
    <property type="match status" value="1"/>
</dbReference>
<evidence type="ECO:0000313" key="5">
    <source>
        <dbReference type="EMBL" id="QWW24758.1"/>
    </source>
</evidence>
<dbReference type="VEuPathDB" id="FungiDB:QG37_01352"/>
<sequence length="271" mass="30209">MFRILRIARPFASGRRFPIRAFTFASAFSVASLTIRNGIITNDASKNGIEGVSLDNNIDPFPTQLSKQNCSVIDKVSNLVASGMRSVTFISFKVYAVGLYVPTRDEPQIASTVAQYMRSHPEKSAEELLNDKELSQDLLANMSQRLDYTIRITPVRNTDFGHLRDGFVKTILACPLTKQMREEVGAGIEQLRGAFQGHKGSVPKNHSLYLVSENGQITMHYVGKRGEVKTLGKITEPSISKVLFVSYFSSVKPISEPLRKDFVDYVKAKLQ</sequence>